<dbReference type="Gene3D" id="3.90.550.10">
    <property type="entry name" value="Spore Coat Polysaccharide Biosynthesis Protein SpsA, Chain A"/>
    <property type="match status" value="1"/>
</dbReference>
<evidence type="ECO:0000313" key="2">
    <source>
        <dbReference type="Proteomes" id="UP001642484"/>
    </source>
</evidence>
<reference evidence="1 2" key="1">
    <citation type="submission" date="2024-02" db="EMBL/GenBank/DDBJ databases">
        <authorList>
            <person name="Chen Y."/>
            <person name="Shah S."/>
            <person name="Dougan E. K."/>
            <person name="Thang M."/>
            <person name="Chan C."/>
        </authorList>
    </citation>
    <scope>NUCLEOTIDE SEQUENCE [LARGE SCALE GENOMIC DNA]</scope>
</reference>
<comment type="caution">
    <text evidence="1">The sequence shown here is derived from an EMBL/GenBank/DDBJ whole genome shotgun (WGS) entry which is preliminary data.</text>
</comment>
<dbReference type="Proteomes" id="UP001642484">
    <property type="component" value="Unassembled WGS sequence"/>
</dbReference>
<dbReference type="PANTHER" id="PTHR11183">
    <property type="entry name" value="GLYCOGENIN SUBFAMILY MEMBER"/>
    <property type="match status" value="1"/>
</dbReference>
<sequence>MPDRHGVLQALRELPLDEQHKVLEELLSLKPLGAALEAWCDQDFSPCGSADRPRGRSWAVPLHWTGAVSEQNVTGCPWCRRPVAIAAQLAMDVPARDGNRYAYATLLYGPACHKYFLGALVLGEGLQRYGSGITALLMHTPDVPKRYLEALSAAGWLCREVEYLSKVAWALFKNWQTSRFIDVFTKLRVLEQEDFDKVLFLDLDLLVRDGGESLAKLFHLRPPAAMKRGPPIPSHGDPVPYGLIWGHPTRRQGDELPQHQQASGINAGVMLLQPSKSVLHEMMSEVHDYDHPQHYGTYMPEQEYISRFYGTFDLWTHVSCNFNFEIDKNERIPHDFTNAHEEVRNGGSVGHSGAVILHFSGCRVKPWDLLFDDCDALRTTSAEGILQLYQEVCKEGPKDRLRGYKDEGRIWDAMLEWLGQFRDVSQRLVKQQIDVMQLLEQVILQTRVQSSPRGSTPMEG</sequence>
<dbReference type="EMBL" id="CAXAMN010001736">
    <property type="protein sequence ID" value="CAK8995992.1"/>
    <property type="molecule type" value="Genomic_DNA"/>
</dbReference>
<evidence type="ECO:0008006" key="3">
    <source>
        <dbReference type="Google" id="ProtNLM"/>
    </source>
</evidence>
<keyword evidence="2" id="KW-1185">Reference proteome</keyword>
<gene>
    <name evidence="1" type="ORF">CCMP2556_LOCUS4270</name>
</gene>
<name>A0ABP0I349_9DINO</name>
<evidence type="ECO:0000313" key="1">
    <source>
        <dbReference type="EMBL" id="CAK8995992.1"/>
    </source>
</evidence>
<dbReference type="InterPro" id="IPR029044">
    <property type="entry name" value="Nucleotide-diphossugar_trans"/>
</dbReference>
<dbReference type="SUPFAM" id="SSF53448">
    <property type="entry name" value="Nucleotide-diphospho-sugar transferases"/>
    <property type="match status" value="1"/>
</dbReference>
<dbReference type="Pfam" id="PF01501">
    <property type="entry name" value="Glyco_transf_8"/>
    <property type="match status" value="1"/>
</dbReference>
<dbReference type="InterPro" id="IPR050587">
    <property type="entry name" value="GNT1/Glycosyltrans_8"/>
</dbReference>
<accession>A0ABP0I349</accession>
<proteinExistence type="predicted"/>
<organism evidence="1 2">
    <name type="scientific">Durusdinium trenchii</name>
    <dbReference type="NCBI Taxonomy" id="1381693"/>
    <lineage>
        <taxon>Eukaryota</taxon>
        <taxon>Sar</taxon>
        <taxon>Alveolata</taxon>
        <taxon>Dinophyceae</taxon>
        <taxon>Suessiales</taxon>
        <taxon>Symbiodiniaceae</taxon>
        <taxon>Durusdinium</taxon>
    </lineage>
</organism>
<protein>
    <recommendedName>
        <fullName evidence="3">Hexosyltransferase</fullName>
    </recommendedName>
</protein>
<dbReference type="InterPro" id="IPR002495">
    <property type="entry name" value="Glyco_trans_8"/>
</dbReference>